<dbReference type="Proteomes" id="UP000507470">
    <property type="component" value="Unassembled WGS sequence"/>
</dbReference>
<evidence type="ECO:0000313" key="2">
    <source>
        <dbReference type="Proteomes" id="UP000507470"/>
    </source>
</evidence>
<keyword evidence="2" id="KW-1185">Reference proteome</keyword>
<name>A0A6J8B382_MYTCO</name>
<dbReference type="EMBL" id="CACVKT020002567">
    <property type="protein sequence ID" value="CAC5378338.1"/>
    <property type="molecule type" value="Genomic_DNA"/>
</dbReference>
<proteinExistence type="predicted"/>
<protein>
    <recommendedName>
        <fullName evidence="3">Myb-like domain-containing protein</fullName>
    </recommendedName>
</protein>
<accession>A0A6J8B382</accession>
<dbReference type="OrthoDB" id="10440074at2759"/>
<evidence type="ECO:0008006" key="3">
    <source>
        <dbReference type="Google" id="ProtNLM"/>
    </source>
</evidence>
<reference evidence="1 2" key="1">
    <citation type="submission" date="2020-06" db="EMBL/GenBank/DDBJ databases">
        <authorList>
            <person name="Li R."/>
            <person name="Bekaert M."/>
        </authorList>
    </citation>
    <scope>NUCLEOTIDE SEQUENCE [LARGE SCALE GENOMIC DNA]</scope>
    <source>
        <strain evidence="2">wild</strain>
    </source>
</reference>
<evidence type="ECO:0000313" key="1">
    <source>
        <dbReference type="EMBL" id="CAC5378338.1"/>
    </source>
</evidence>
<gene>
    <name evidence="1" type="ORF">MCOR_14549</name>
</gene>
<sequence length="171" mass="20035">MIWCTVHSHENDFLFRSENEFFWLWPFLWGTSQKKNRRVVIFSPLKGTPYKGPPKKKRRQPVWTQKELCSLVEFVALHKDLQSSENEWPAMNADNVYWTKASDFIKQTCGSVRSNNYTISCRAKIVNHFRMTYLTIVEAEEEFAFNYEESTSTFDDSGFLETPKTPATPAT</sequence>
<dbReference type="AlphaFoldDB" id="A0A6J8B382"/>
<organism evidence="1 2">
    <name type="scientific">Mytilus coruscus</name>
    <name type="common">Sea mussel</name>
    <dbReference type="NCBI Taxonomy" id="42192"/>
    <lineage>
        <taxon>Eukaryota</taxon>
        <taxon>Metazoa</taxon>
        <taxon>Spiralia</taxon>
        <taxon>Lophotrochozoa</taxon>
        <taxon>Mollusca</taxon>
        <taxon>Bivalvia</taxon>
        <taxon>Autobranchia</taxon>
        <taxon>Pteriomorphia</taxon>
        <taxon>Mytilida</taxon>
        <taxon>Mytiloidea</taxon>
        <taxon>Mytilidae</taxon>
        <taxon>Mytilinae</taxon>
        <taxon>Mytilus</taxon>
    </lineage>
</organism>